<comment type="similarity">
    <text evidence="2">Belongs to the bacterial diacylglycerol kinase family.</text>
</comment>
<feature type="transmembrane region" description="Helical" evidence="19">
    <location>
        <begin position="129"/>
        <end position="151"/>
    </location>
</feature>
<evidence type="ECO:0000313" key="21">
    <source>
        <dbReference type="EMBL" id="QKO30153.1"/>
    </source>
</evidence>
<evidence type="ECO:0000256" key="2">
    <source>
        <dbReference type="ARBA" id="ARBA00005967"/>
    </source>
</evidence>
<dbReference type="InterPro" id="IPR000829">
    <property type="entry name" value="DAGK"/>
</dbReference>
<evidence type="ECO:0000256" key="5">
    <source>
        <dbReference type="ARBA" id="ARBA00022679"/>
    </source>
</evidence>
<keyword evidence="10 19" id="KW-1133">Transmembrane helix</keyword>
<dbReference type="Gene3D" id="1.10.287.3610">
    <property type="match status" value="1"/>
</dbReference>
<dbReference type="GO" id="GO:0016301">
    <property type="term" value="F:kinase activity"/>
    <property type="evidence" value="ECO:0007669"/>
    <property type="project" value="UniProtKB-KW"/>
</dbReference>
<dbReference type="Proteomes" id="UP000509623">
    <property type="component" value="Chromosome"/>
</dbReference>
<dbReference type="GO" id="GO:0005524">
    <property type="term" value="F:ATP binding"/>
    <property type="evidence" value="ECO:0007669"/>
    <property type="project" value="UniProtKB-KW"/>
</dbReference>
<reference evidence="21" key="2">
    <citation type="journal article" date="2021" name="Appl. Environ. Microbiol.">
        <title>Adaptability of a Caproate-Producing Bacterium Contributes to Its Dominance in an Anaerobic Fermentation System.</title>
        <authorList>
            <person name="Wang H."/>
            <person name="Gu Y."/>
            <person name="Zhou W."/>
            <person name="Zhao D."/>
            <person name="Qiao Z."/>
            <person name="Zheng J."/>
            <person name="Gao J."/>
            <person name="Chen X."/>
            <person name="Ren C."/>
            <person name="Xu Y."/>
        </authorList>
    </citation>
    <scope>NUCLEOTIDE SEQUENCE</scope>
    <source>
        <strain evidence="21">JNU-WLY1368</strain>
    </source>
</reference>
<dbReference type="RefSeq" id="WP_086036717.1">
    <property type="nucleotide sequence ID" value="NZ_CP046051.1"/>
</dbReference>
<evidence type="ECO:0000256" key="1">
    <source>
        <dbReference type="ARBA" id="ARBA00004651"/>
    </source>
</evidence>
<feature type="transmembrane region" description="Helical" evidence="19">
    <location>
        <begin position="48"/>
        <end position="68"/>
    </location>
</feature>
<dbReference type="Pfam" id="PF01219">
    <property type="entry name" value="DAGK_prokar"/>
    <property type="match status" value="1"/>
</dbReference>
<keyword evidence="18" id="KW-0479">Metal-binding</keyword>
<keyword evidence="9 17" id="KW-0067">ATP-binding</keyword>
<dbReference type="AlphaFoldDB" id="A0A859DSK1"/>
<feature type="binding site" evidence="17">
    <location>
        <begin position="87"/>
        <end position="88"/>
    </location>
    <ligand>
        <name>ATP</name>
        <dbReference type="ChEBI" id="CHEBI:30616"/>
    </ligand>
</feature>
<feature type="binding site" evidence="18">
    <location>
        <position position="21"/>
    </location>
    <ligand>
        <name>a divalent metal cation</name>
        <dbReference type="ChEBI" id="CHEBI:60240"/>
    </ligand>
</feature>
<evidence type="ECO:0000256" key="9">
    <source>
        <dbReference type="ARBA" id="ARBA00022840"/>
    </source>
</evidence>
<evidence type="ECO:0000256" key="6">
    <source>
        <dbReference type="ARBA" id="ARBA00022692"/>
    </source>
</evidence>
<keyword evidence="4" id="KW-0444">Lipid biosynthesis</keyword>
<evidence type="ECO:0000313" key="23">
    <source>
        <dbReference type="Proteomes" id="UP000509623"/>
    </source>
</evidence>
<keyword evidence="12 19" id="KW-0472">Membrane</keyword>
<feature type="binding site" evidence="16">
    <location>
        <position position="62"/>
    </location>
    <ligand>
        <name>substrate</name>
    </ligand>
</feature>
<keyword evidence="3" id="KW-1003">Cell membrane</keyword>
<protein>
    <submittedName>
        <fullName evidence="20">Diacylglycerol kinase family protein</fullName>
    </submittedName>
</protein>
<evidence type="ECO:0000256" key="18">
    <source>
        <dbReference type="PIRSR" id="PIRSR600829-4"/>
    </source>
</evidence>
<sequence>MHLLKSLRAAGRGILFCINQERHMRFHTVAAFYTLLFSPFFQFGWMEYAVLLLAIGSVCAAEVFNTAVEAACDAENTAYSSSVRRVKDIAAGAVLINACFAAGVGIFLFGKPTCIAAGFWWLCGRPLLLVLLALSAAAAVLYVHLGPKLLADKLRAFFRRK</sequence>
<reference evidence="21" key="3">
    <citation type="journal article" date="2022" name="Int. J. Syst. Evol. Microbiol.">
        <title>Caproicibacterium lactatifermentans sp. nov., isolated from pit clay used for the production of Chinese strong aroma-type liquor.</title>
        <authorList>
            <person name="Wang H."/>
            <person name="Gu Y."/>
            <person name="Zhao D."/>
            <person name="Qiao Z."/>
            <person name="Zheng J."/>
            <person name="Gao J."/>
            <person name="Ren C."/>
            <person name="Xu Y."/>
        </authorList>
    </citation>
    <scope>NUCLEOTIDE SEQUENCE</scope>
    <source>
        <strain evidence="21">JNU-WLY1368</strain>
    </source>
</reference>
<comment type="subcellular location">
    <subcellularLocation>
        <location evidence="1">Cell membrane</location>
        <topology evidence="1">Multi-pass membrane protein</topology>
    </subcellularLocation>
</comment>
<evidence type="ECO:0000256" key="4">
    <source>
        <dbReference type="ARBA" id="ARBA00022516"/>
    </source>
</evidence>
<evidence type="ECO:0000313" key="22">
    <source>
        <dbReference type="Proteomes" id="UP000501316"/>
    </source>
</evidence>
<proteinExistence type="inferred from homology"/>
<keyword evidence="11" id="KW-0443">Lipid metabolism</keyword>
<keyword evidence="18" id="KW-0460">Magnesium</keyword>
<keyword evidence="23" id="KW-1185">Reference proteome</keyword>
<evidence type="ECO:0000256" key="14">
    <source>
        <dbReference type="ARBA" id="ARBA00023264"/>
    </source>
</evidence>
<dbReference type="GO" id="GO:0008654">
    <property type="term" value="P:phospholipid biosynthetic process"/>
    <property type="evidence" value="ECO:0007669"/>
    <property type="project" value="UniProtKB-KW"/>
</dbReference>
<evidence type="ECO:0000256" key="13">
    <source>
        <dbReference type="ARBA" id="ARBA00023209"/>
    </source>
</evidence>
<accession>A0A859DSK1</accession>
<evidence type="ECO:0000256" key="8">
    <source>
        <dbReference type="ARBA" id="ARBA00022777"/>
    </source>
</evidence>
<evidence type="ECO:0000256" key="17">
    <source>
        <dbReference type="PIRSR" id="PIRSR600829-3"/>
    </source>
</evidence>
<name>A0A859DSK1_9FIRM</name>
<keyword evidence="13" id="KW-0594">Phospholipid biosynthesis</keyword>
<evidence type="ECO:0000256" key="10">
    <source>
        <dbReference type="ARBA" id="ARBA00022989"/>
    </source>
</evidence>
<dbReference type="GO" id="GO:0005886">
    <property type="term" value="C:plasma membrane"/>
    <property type="evidence" value="ECO:0007669"/>
    <property type="project" value="UniProtKB-SubCell"/>
</dbReference>
<feature type="active site" description="Proton acceptor" evidence="15">
    <location>
        <position position="62"/>
    </location>
</feature>
<evidence type="ECO:0000256" key="11">
    <source>
        <dbReference type="ARBA" id="ARBA00023098"/>
    </source>
</evidence>
<dbReference type="PANTHER" id="PTHR34299">
    <property type="entry name" value="DIACYLGLYCEROL KINASE"/>
    <property type="match status" value="1"/>
</dbReference>
<keyword evidence="5" id="KW-0808">Transferase</keyword>
<gene>
    <name evidence="20" type="ORF">GJQ69_09315</name>
    <name evidence="21" type="ORF">GKP14_03470</name>
</gene>
<evidence type="ECO:0000256" key="15">
    <source>
        <dbReference type="PIRSR" id="PIRSR600829-1"/>
    </source>
</evidence>
<feature type="transmembrane region" description="Helical" evidence="19">
    <location>
        <begin position="24"/>
        <end position="42"/>
    </location>
</feature>
<feature type="binding site" evidence="17">
    <location>
        <position position="69"/>
    </location>
    <ligand>
        <name>ATP</name>
        <dbReference type="ChEBI" id="CHEBI:30616"/>
    </ligand>
</feature>
<comment type="cofactor">
    <cofactor evidence="18">
        <name>Mg(2+)</name>
        <dbReference type="ChEBI" id="CHEBI:18420"/>
    </cofactor>
    <text evidence="18">Mn(2+), Zn(2+), Cd(2+) and Co(2+) support activity to lesser extents.</text>
</comment>
<keyword evidence="7 17" id="KW-0547">Nucleotide-binding</keyword>
<feature type="binding site" evidence="18">
    <location>
        <position position="69"/>
    </location>
    <ligand>
        <name>a divalent metal cation</name>
        <dbReference type="ChEBI" id="CHEBI:60240"/>
    </ligand>
</feature>
<feature type="transmembrane region" description="Helical" evidence="19">
    <location>
        <begin position="89"/>
        <end position="109"/>
    </location>
</feature>
<keyword evidence="14" id="KW-1208">Phospholipid metabolism</keyword>
<evidence type="ECO:0000256" key="12">
    <source>
        <dbReference type="ARBA" id="ARBA00023136"/>
    </source>
</evidence>
<dbReference type="Proteomes" id="UP000501316">
    <property type="component" value="Chromosome"/>
</dbReference>
<dbReference type="KEGG" id="clf:GJQ69_09315"/>
<dbReference type="PANTHER" id="PTHR34299:SF1">
    <property type="entry name" value="DIACYLGLYCEROL KINASE"/>
    <property type="match status" value="1"/>
</dbReference>
<evidence type="ECO:0000313" key="20">
    <source>
        <dbReference type="EMBL" id="QKN24654.1"/>
    </source>
</evidence>
<evidence type="ECO:0000256" key="16">
    <source>
        <dbReference type="PIRSR" id="PIRSR600829-2"/>
    </source>
</evidence>
<keyword evidence="6 19" id="KW-0812">Transmembrane</keyword>
<keyword evidence="8 20" id="KW-0418">Kinase</keyword>
<dbReference type="InterPro" id="IPR036945">
    <property type="entry name" value="DAGK_sf"/>
</dbReference>
<reference evidence="22 23" key="1">
    <citation type="submission" date="2019-11" db="EMBL/GenBank/DDBJ databases">
        <authorList>
            <person name="Ren C."/>
            <person name="Wang H."/>
            <person name="Xu Y."/>
        </authorList>
    </citation>
    <scope>NUCLEOTIDE SEQUENCE [LARGE SCALE GENOMIC DNA]</scope>
    <source>
        <strain evidence="23">JNU-WLY1368</strain>
        <strain evidence="20 22">LBM 19010</strain>
    </source>
</reference>
<dbReference type="CDD" id="cd14265">
    <property type="entry name" value="UDPK_IM_like"/>
    <property type="match status" value="1"/>
</dbReference>
<dbReference type="EMBL" id="CP046051">
    <property type="protein sequence ID" value="QKN24654.1"/>
    <property type="molecule type" value="Genomic_DNA"/>
</dbReference>
<organism evidence="20 22">
    <name type="scientific">Caproicibacterium lactatifermentans</name>
    <dbReference type="NCBI Taxonomy" id="2666138"/>
    <lineage>
        <taxon>Bacteria</taxon>
        <taxon>Bacillati</taxon>
        <taxon>Bacillota</taxon>
        <taxon>Clostridia</taxon>
        <taxon>Eubacteriales</taxon>
        <taxon>Oscillospiraceae</taxon>
        <taxon>Caproicibacterium</taxon>
    </lineage>
</organism>
<dbReference type="InterPro" id="IPR033717">
    <property type="entry name" value="UDPK"/>
</dbReference>
<feature type="binding site" evidence="17">
    <location>
        <position position="21"/>
    </location>
    <ligand>
        <name>ATP</name>
        <dbReference type="ChEBI" id="CHEBI:30616"/>
    </ligand>
</feature>
<evidence type="ECO:0000256" key="3">
    <source>
        <dbReference type="ARBA" id="ARBA00022475"/>
    </source>
</evidence>
<evidence type="ECO:0000256" key="19">
    <source>
        <dbReference type="SAM" id="Phobius"/>
    </source>
</evidence>
<dbReference type="GO" id="GO:0046872">
    <property type="term" value="F:metal ion binding"/>
    <property type="evidence" value="ECO:0007669"/>
    <property type="project" value="UniProtKB-KW"/>
</dbReference>
<dbReference type="EMBL" id="CP046161">
    <property type="protein sequence ID" value="QKO30153.1"/>
    <property type="molecule type" value="Genomic_DNA"/>
</dbReference>
<evidence type="ECO:0000256" key="7">
    <source>
        <dbReference type="ARBA" id="ARBA00022741"/>
    </source>
</evidence>